<dbReference type="STRING" id="1548547.BA177_08750"/>
<dbReference type="Pfam" id="PF18902">
    <property type="entry name" value="DUF5658"/>
    <property type="match status" value="1"/>
</dbReference>
<keyword evidence="1" id="KW-1133">Transmembrane helix</keyword>
<keyword evidence="4" id="KW-1185">Reference proteome</keyword>
<protein>
    <recommendedName>
        <fullName evidence="2">DUF5658 domain-containing protein</fullName>
    </recommendedName>
</protein>
<feature type="transmembrane region" description="Helical" evidence="1">
    <location>
        <begin position="53"/>
        <end position="76"/>
    </location>
</feature>
<dbReference type="Proteomes" id="UP000092695">
    <property type="component" value="Chromosome"/>
</dbReference>
<proteinExistence type="predicted"/>
<reference evidence="3 4" key="1">
    <citation type="submission" date="2016-06" db="EMBL/GenBank/DDBJ databases">
        <title>Complete genome sequence of a deep-branching marine Gamma Proteobacterium Woeseia oceani type strain XK5.</title>
        <authorList>
            <person name="Mu D."/>
            <person name="Du Z."/>
        </authorList>
    </citation>
    <scope>NUCLEOTIDE SEQUENCE [LARGE SCALE GENOMIC DNA]</scope>
    <source>
        <strain evidence="3 4">XK5</strain>
    </source>
</reference>
<dbReference type="RefSeq" id="WP_068615475.1">
    <property type="nucleotide sequence ID" value="NZ_CP016268.1"/>
</dbReference>
<evidence type="ECO:0000256" key="1">
    <source>
        <dbReference type="SAM" id="Phobius"/>
    </source>
</evidence>
<keyword evidence="1" id="KW-0472">Membrane</keyword>
<dbReference type="EMBL" id="CP016268">
    <property type="protein sequence ID" value="ANO51278.1"/>
    <property type="molecule type" value="Genomic_DNA"/>
</dbReference>
<gene>
    <name evidence="3" type="ORF">BA177_08750</name>
</gene>
<sequence>MERVAHHPDYRSRPDRRTFNWRTVVLGFVRSRRRSNRRSAEGEPLFSDWHHPWLFFLSIGIMLLSSADAFMTLTLIDLGANEANPLMHRAMQQSMASFAAIKMALTAFGVLALVFLARARLLNFVRAGAVLTVVFSMYACLICYELVMLWEIQ</sequence>
<feature type="domain" description="DUF5658" evidence="2">
    <location>
        <begin position="60"/>
        <end position="149"/>
    </location>
</feature>
<organism evidence="3 4">
    <name type="scientific">Woeseia oceani</name>
    <dbReference type="NCBI Taxonomy" id="1548547"/>
    <lineage>
        <taxon>Bacteria</taxon>
        <taxon>Pseudomonadati</taxon>
        <taxon>Pseudomonadota</taxon>
        <taxon>Gammaproteobacteria</taxon>
        <taxon>Woeseiales</taxon>
        <taxon>Woeseiaceae</taxon>
        <taxon>Woeseia</taxon>
    </lineage>
</organism>
<dbReference type="InterPro" id="IPR043717">
    <property type="entry name" value="DUF5658"/>
</dbReference>
<accession>A0A193LFN1</accession>
<dbReference type="KEGG" id="woc:BA177_08750"/>
<feature type="transmembrane region" description="Helical" evidence="1">
    <location>
        <begin position="129"/>
        <end position="150"/>
    </location>
</feature>
<evidence type="ECO:0000313" key="3">
    <source>
        <dbReference type="EMBL" id="ANO51278.1"/>
    </source>
</evidence>
<evidence type="ECO:0000313" key="4">
    <source>
        <dbReference type="Proteomes" id="UP000092695"/>
    </source>
</evidence>
<evidence type="ECO:0000259" key="2">
    <source>
        <dbReference type="Pfam" id="PF18902"/>
    </source>
</evidence>
<feature type="transmembrane region" description="Helical" evidence="1">
    <location>
        <begin position="96"/>
        <end position="117"/>
    </location>
</feature>
<dbReference type="AlphaFoldDB" id="A0A193LFN1"/>
<keyword evidence="1" id="KW-0812">Transmembrane</keyword>
<name>A0A193LFN1_9GAMM</name>